<dbReference type="OrthoDB" id="10031169at2759"/>
<reference evidence="3" key="1">
    <citation type="journal article" date="2018" name="Nat. Microbiol.">
        <title>Leveraging single-cell genomics to expand the fungal tree of life.</title>
        <authorList>
            <person name="Ahrendt S.R."/>
            <person name="Quandt C.A."/>
            <person name="Ciobanu D."/>
            <person name="Clum A."/>
            <person name="Salamov A."/>
            <person name="Andreopoulos B."/>
            <person name="Cheng J.F."/>
            <person name="Woyke T."/>
            <person name="Pelin A."/>
            <person name="Henrissat B."/>
            <person name="Reynolds N.K."/>
            <person name="Benny G.L."/>
            <person name="Smith M.E."/>
            <person name="James T.Y."/>
            <person name="Grigoriev I.V."/>
        </authorList>
    </citation>
    <scope>NUCLEOTIDE SEQUENCE [LARGE SCALE GENOMIC DNA]</scope>
</reference>
<dbReference type="InterPro" id="IPR024571">
    <property type="entry name" value="ERAP1-like_C_dom"/>
</dbReference>
<dbReference type="Pfam" id="PF11838">
    <property type="entry name" value="ERAP1_C"/>
    <property type="match status" value="1"/>
</dbReference>
<accession>A0A4P9Y1R1</accession>
<feature type="non-terminal residue" evidence="2">
    <location>
        <position position="1"/>
    </location>
</feature>
<dbReference type="Proteomes" id="UP000267251">
    <property type="component" value="Unassembled WGS sequence"/>
</dbReference>
<organism evidence="2 3">
    <name type="scientific">Piptocephalis cylindrospora</name>
    <dbReference type="NCBI Taxonomy" id="1907219"/>
    <lineage>
        <taxon>Eukaryota</taxon>
        <taxon>Fungi</taxon>
        <taxon>Fungi incertae sedis</taxon>
        <taxon>Zoopagomycota</taxon>
        <taxon>Zoopagomycotina</taxon>
        <taxon>Zoopagomycetes</taxon>
        <taxon>Zoopagales</taxon>
        <taxon>Piptocephalidaceae</taxon>
        <taxon>Piptocephalis</taxon>
    </lineage>
</organism>
<feature type="domain" description="ERAP1-like C-terminal" evidence="1">
    <location>
        <begin position="1"/>
        <end position="94"/>
    </location>
</feature>
<evidence type="ECO:0000313" key="3">
    <source>
        <dbReference type="Proteomes" id="UP000267251"/>
    </source>
</evidence>
<sequence length="95" mass="10603">AGVSETSALLELLGHYQNEKEFIVWAEVASQLGHVRSLWHGQNTEVESSLKRLQAKLFTPVVERLGWEVPESEDMLTCQLRSLAISRAGQAGVER</sequence>
<gene>
    <name evidence="2" type="ORF">BJ684DRAFT_20796</name>
</gene>
<evidence type="ECO:0000259" key="1">
    <source>
        <dbReference type="Pfam" id="PF11838"/>
    </source>
</evidence>
<evidence type="ECO:0000313" key="2">
    <source>
        <dbReference type="EMBL" id="RKP12683.1"/>
    </source>
</evidence>
<dbReference type="AlphaFoldDB" id="A0A4P9Y1R1"/>
<proteinExistence type="predicted"/>
<dbReference type="Gene3D" id="1.10.3480.20">
    <property type="match status" value="1"/>
</dbReference>
<keyword evidence="3" id="KW-1185">Reference proteome</keyword>
<name>A0A4P9Y1R1_9FUNG</name>
<protein>
    <recommendedName>
        <fullName evidence="1">ERAP1-like C-terminal domain-containing protein</fullName>
    </recommendedName>
</protein>
<dbReference type="EMBL" id="KZ988242">
    <property type="protein sequence ID" value="RKP12683.1"/>
    <property type="molecule type" value="Genomic_DNA"/>
</dbReference>